<gene>
    <name evidence="1" type="ORF">ACFFLM_05705</name>
</gene>
<proteinExistence type="predicted"/>
<keyword evidence="2" id="KW-1185">Reference proteome</keyword>
<protein>
    <recommendedName>
        <fullName evidence="3">Transposase</fullName>
    </recommendedName>
</protein>
<name>A0ABV6AVE5_9DEIO</name>
<dbReference type="EMBL" id="JBHLYR010000016">
    <property type="protein sequence ID" value="MFB9991464.1"/>
    <property type="molecule type" value="Genomic_DNA"/>
</dbReference>
<evidence type="ECO:0008006" key="3">
    <source>
        <dbReference type="Google" id="ProtNLM"/>
    </source>
</evidence>
<comment type="caution">
    <text evidence="1">The sequence shown here is derived from an EMBL/GenBank/DDBJ whole genome shotgun (WGS) entry which is preliminary data.</text>
</comment>
<organism evidence="1 2">
    <name type="scientific">Deinococcus oregonensis</name>
    <dbReference type="NCBI Taxonomy" id="1805970"/>
    <lineage>
        <taxon>Bacteria</taxon>
        <taxon>Thermotogati</taxon>
        <taxon>Deinococcota</taxon>
        <taxon>Deinococci</taxon>
        <taxon>Deinococcales</taxon>
        <taxon>Deinococcaceae</taxon>
        <taxon>Deinococcus</taxon>
    </lineage>
</organism>
<dbReference type="RefSeq" id="WP_380006522.1">
    <property type="nucleotide sequence ID" value="NZ_JBHLYR010000016.1"/>
</dbReference>
<evidence type="ECO:0000313" key="2">
    <source>
        <dbReference type="Proteomes" id="UP001589733"/>
    </source>
</evidence>
<dbReference type="Proteomes" id="UP001589733">
    <property type="component" value="Unassembled WGS sequence"/>
</dbReference>
<evidence type="ECO:0000313" key="1">
    <source>
        <dbReference type="EMBL" id="MFB9991464.1"/>
    </source>
</evidence>
<accession>A0ABV6AVE5</accession>
<reference evidence="1 2" key="1">
    <citation type="submission" date="2024-09" db="EMBL/GenBank/DDBJ databases">
        <authorList>
            <person name="Sun Q."/>
            <person name="Mori K."/>
        </authorList>
    </citation>
    <scope>NUCLEOTIDE SEQUENCE [LARGE SCALE GENOMIC DNA]</scope>
    <source>
        <strain evidence="1 2">JCM 13503</strain>
    </source>
</reference>
<sequence length="80" mass="9013">MTHDRADADQEGWALFQQRFSVSLPAGLAELTQSGVQERQALAMGLTATLKQFDQRTKRRTATNKLKVNRPNTLKCSKHD</sequence>